<dbReference type="Pfam" id="PF00089">
    <property type="entry name" value="Trypsin"/>
    <property type="match status" value="1"/>
</dbReference>
<dbReference type="Gene3D" id="2.40.10.10">
    <property type="entry name" value="Trypsin-like serine proteases"/>
    <property type="match status" value="2"/>
</dbReference>
<evidence type="ECO:0000313" key="3">
    <source>
        <dbReference type="Proteomes" id="UP001479436"/>
    </source>
</evidence>
<reference evidence="2 3" key="1">
    <citation type="submission" date="2023-04" db="EMBL/GenBank/DDBJ databases">
        <title>Genome of Basidiobolus ranarum AG-B5.</title>
        <authorList>
            <person name="Stajich J.E."/>
            <person name="Carter-House D."/>
            <person name="Gryganskyi A."/>
        </authorList>
    </citation>
    <scope>NUCLEOTIDE SEQUENCE [LARGE SCALE GENOMIC DNA]</scope>
    <source>
        <strain evidence="2 3">AG-B5</strain>
    </source>
</reference>
<dbReference type="SUPFAM" id="SSF50494">
    <property type="entry name" value="Trypsin-like serine proteases"/>
    <property type="match status" value="1"/>
</dbReference>
<name>A0ABR2WFA6_9FUNG</name>
<comment type="caution">
    <text evidence="2">The sequence shown here is derived from an EMBL/GenBank/DDBJ whole genome shotgun (WGS) entry which is preliminary data.</text>
</comment>
<proteinExistence type="predicted"/>
<feature type="domain" description="Peptidase S1" evidence="1">
    <location>
        <begin position="30"/>
        <end position="233"/>
    </location>
</feature>
<dbReference type="PROSITE" id="PS50240">
    <property type="entry name" value="TRYPSIN_DOM"/>
    <property type="match status" value="1"/>
</dbReference>
<dbReference type="Proteomes" id="UP001479436">
    <property type="component" value="Unassembled WGS sequence"/>
</dbReference>
<gene>
    <name evidence="2" type="ORF">K7432_016043</name>
</gene>
<dbReference type="InterPro" id="IPR009003">
    <property type="entry name" value="Peptidase_S1_PA"/>
</dbReference>
<evidence type="ECO:0000313" key="2">
    <source>
        <dbReference type="EMBL" id="KAK9760200.1"/>
    </source>
</evidence>
<sequence>MRVSIMRVSNLRVLCYCAIALFFMLPVQAIINGGFATSPFLKGVVRVNDDCTGALVGNKCVLTAHHCLAKGRLGVVMFPEFKNSVVIETNRSSPITASWSPEYSEQRCYDMEIAQLKDYHNMGYNLTNITAGDSTGVAGWGFINDYTQPKELHFRQYTAKAEYSSEGVVIPVMDGVSGIAFRDSGGPLFTCIDTKCSVAAVANGKSKTSSFLNTKHVFCDVRSNWEWIAEILSSQCY</sequence>
<dbReference type="InterPro" id="IPR001254">
    <property type="entry name" value="Trypsin_dom"/>
</dbReference>
<accession>A0ABR2WFA6</accession>
<dbReference type="InterPro" id="IPR043504">
    <property type="entry name" value="Peptidase_S1_PA_chymotrypsin"/>
</dbReference>
<evidence type="ECO:0000259" key="1">
    <source>
        <dbReference type="PROSITE" id="PS50240"/>
    </source>
</evidence>
<protein>
    <recommendedName>
        <fullName evidence="1">Peptidase S1 domain-containing protein</fullName>
    </recommendedName>
</protein>
<dbReference type="EMBL" id="JASJQH010002430">
    <property type="protein sequence ID" value="KAK9760200.1"/>
    <property type="molecule type" value="Genomic_DNA"/>
</dbReference>
<keyword evidence="3" id="KW-1185">Reference proteome</keyword>
<organism evidence="2 3">
    <name type="scientific">Basidiobolus ranarum</name>
    <dbReference type="NCBI Taxonomy" id="34480"/>
    <lineage>
        <taxon>Eukaryota</taxon>
        <taxon>Fungi</taxon>
        <taxon>Fungi incertae sedis</taxon>
        <taxon>Zoopagomycota</taxon>
        <taxon>Entomophthoromycotina</taxon>
        <taxon>Basidiobolomycetes</taxon>
        <taxon>Basidiobolales</taxon>
        <taxon>Basidiobolaceae</taxon>
        <taxon>Basidiobolus</taxon>
    </lineage>
</organism>